<evidence type="ECO:0000313" key="8">
    <source>
        <dbReference type="Proteomes" id="UP000886829"/>
    </source>
</evidence>
<dbReference type="GO" id="GO:0022857">
    <property type="term" value="F:transmembrane transporter activity"/>
    <property type="evidence" value="ECO:0007669"/>
    <property type="project" value="InterPro"/>
</dbReference>
<feature type="transmembrane region" description="Helical" evidence="5">
    <location>
        <begin position="50"/>
        <end position="71"/>
    </location>
</feature>
<keyword evidence="2 5" id="KW-0812">Transmembrane</keyword>
<evidence type="ECO:0000256" key="2">
    <source>
        <dbReference type="ARBA" id="ARBA00022692"/>
    </source>
</evidence>
<accession>A0A9D1WCH6</accession>
<feature type="transmembrane region" description="Helical" evidence="5">
    <location>
        <begin position="296"/>
        <end position="314"/>
    </location>
</feature>
<feature type="transmembrane region" description="Helical" evidence="5">
    <location>
        <begin position="383"/>
        <end position="403"/>
    </location>
</feature>
<feature type="transmembrane region" description="Helical" evidence="5">
    <location>
        <begin position="355"/>
        <end position="377"/>
    </location>
</feature>
<dbReference type="GO" id="GO:0016020">
    <property type="term" value="C:membrane"/>
    <property type="evidence" value="ECO:0007669"/>
    <property type="project" value="UniProtKB-SubCell"/>
</dbReference>
<proteinExistence type="predicted"/>
<dbReference type="InterPro" id="IPR011701">
    <property type="entry name" value="MFS"/>
</dbReference>
<name>A0A9D1WCH6_9GAMM</name>
<dbReference type="EMBL" id="DXEV01000051">
    <property type="protein sequence ID" value="HIX56374.1"/>
    <property type="molecule type" value="Genomic_DNA"/>
</dbReference>
<feature type="domain" description="Major facilitator superfamily (MFS) profile" evidence="6">
    <location>
        <begin position="1"/>
        <end position="407"/>
    </location>
</feature>
<dbReference type="InterPro" id="IPR036259">
    <property type="entry name" value="MFS_trans_sf"/>
</dbReference>
<dbReference type="InterPro" id="IPR051788">
    <property type="entry name" value="MFS_Transporter"/>
</dbReference>
<feature type="transmembrane region" description="Helical" evidence="5">
    <location>
        <begin position="78"/>
        <end position="94"/>
    </location>
</feature>
<dbReference type="Proteomes" id="UP000886829">
    <property type="component" value="Unassembled WGS sequence"/>
</dbReference>
<dbReference type="PANTHER" id="PTHR23514:SF13">
    <property type="entry name" value="INNER MEMBRANE PROTEIN YBJJ"/>
    <property type="match status" value="1"/>
</dbReference>
<evidence type="ECO:0000256" key="5">
    <source>
        <dbReference type="SAM" id="Phobius"/>
    </source>
</evidence>
<reference evidence="7" key="1">
    <citation type="journal article" date="2021" name="PeerJ">
        <title>Extensive microbial diversity within the chicken gut microbiome revealed by metagenomics and culture.</title>
        <authorList>
            <person name="Gilroy R."/>
            <person name="Ravi A."/>
            <person name="Getino M."/>
            <person name="Pursley I."/>
            <person name="Horton D.L."/>
            <person name="Alikhan N.F."/>
            <person name="Baker D."/>
            <person name="Gharbi K."/>
            <person name="Hall N."/>
            <person name="Watson M."/>
            <person name="Adriaenssens E.M."/>
            <person name="Foster-Nyarko E."/>
            <person name="Jarju S."/>
            <person name="Secka A."/>
            <person name="Antonio M."/>
            <person name="Oren A."/>
            <person name="Chaudhuri R.R."/>
            <person name="La Ragione R."/>
            <person name="Hildebrand F."/>
            <person name="Pallen M.J."/>
        </authorList>
    </citation>
    <scope>NUCLEOTIDE SEQUENCE</scope>
    <source>
        <strain evidence="7">USASDec5-558</strain>
    </source>
</reference>
<feature type="transmembrane region" description="Helical" evidence="5">
    <location>
        <begin position="143"/>
        <end position="165"/>
    </location>
</feature>
<protein>
    <submittedName>
        <fullName evidence="7">MFS transporter</fullName>
    </submittedName>
</protein>
<evidence type="ECO:0000256" key="1">
    <source>
        <dbReference type="ARBA" id="ARBA00004141"/>
    </source>
</evidence>
<feature type="transmembrane region" description="Helical" evidence="5">
    <location>
        <begin position="171"/>
        <end position="194"/>
    </location>
</feature>
<dbReference type="Gene3D" id="1.20.1250.20">
    <property type="entry name" value="MFS general substrate transporter like domains"/>
    <property type="match status" value="2"/>
</dbReference>
<dbReference type="Pfam" id="PF07690">
    <property type="entry name" value="MFS_1"/>
    <property type="match status" value="1"/>
</dbReference>
<dbReference type="SUPFAM" id="SSF103473">
    <property type="entry name" value="MFS general substrate transporter"/>
    <property type="match status" value="1"/>
</dbReference>
<comment type="subcellular location">
    <subcellularLocation>
        <location evidence="1">Membrane</location>
        <topology evidence="1">Multi-pass membrane protein</topology>
    </subcellularLocation>
</comment>
<comment type="caution">
    <text evidence="7">The sequence shown here is derived from an EMBL/GenBank/DDBJ whole genome shotgun (WGS) entry which is preliminary data.</text>
</comment>
<reference evidence="7" key="2">
    <citation type="submission" date="2021-04" db="EMBL/GenBank/DDBJ databases">
        <authorList>
            <person name="Gilroy R."/>
        </authorList>
    </citation>
    <scope>NUCLEOTIDE SEQUENCE</scope>
    <source>
        <strain evidence="7">USASDec5-558</strain>
    </source>
</reference>
<dbReference type="AlphaFoldDB" id="A0A9D1WCH6"/>
<sequence length="429" mass="45315">MGFVWSDIKPSRLINSNRAAFWIPGFAVASWGPFIPYIKDRFALTEDHLGLLLMCMAIGAMSAMTFASALLTKFGCRAVVRVCGVMVALCLASVTVMPNFYGLCAVLFIFGLNSECLSIAANVNAGALETLLKRNIMSGLHGVYSLGNTVGVFLVAGFLGAGLTFVAGSLLLTSCIVSVLIVLYCALIGSHYMLTDLSVVEQARAEEEGSAKASTEQAPAKKGPFITPILFLLGCICFVMFIVEGSMMDWTGVFLTTVRNVPLHEAGYGFAAFAVMMTICRLTGDKIVSVLGRRRVMTMGAIFATAGICLAVTVPHPMVALVGFAMVGVGAANIVPQAISYAATETRVPIQRGILLVNAIGYIGGLLGPALIGFIAHRIGLEYTFLILASGVLIVSLISYLKIRSGSLDAIKAKANTQIEAQQAAAQQA</sequence>
<keyword evidence="4 5" id="KW-0472">Membrane</keyword>
<feature type="transmembrane region" description="Helical" evidence="5">
    <location>
        <begin position="100"/>
        <end position="123"/>
    </location>
</feature>
<organism evidence="7 8">
    <name type="scientific">Candidatus Anaerobiospirillum pullistercoris</name>
    <dbReference type="NCBI Taxonomy" id="2838452"/>
    <lineage>
        <taxon>Bacteria</taxon>
        <taxon>Pseudomonadati</taxon>
        <taxon>Pseudomonadota</taxon>
        <taxon>Gammaproteobacteria</taxon>
        <taxon>Aeromonadales</taxon>
        <taxon>Succinivibrionaceae</taxon>
        <taxon>Anaerobiospirillum</taxon>
    </lineage>
</organism>
<keyword evidence="3 5" id="KW-1133">Transmembrane helix</keyword>
<feature type="transmembrane region" description="Helical" evidence="5">
    <location>
        <begin position="225"/>
        <end position="246"/>
    </location>
</feature>
<dbReference type="PANTHER" id="PTHR23514">
    <property type="entry name" value="BYPASS OF STOP CODON PROTEIN 6"/>
    <property type="match status" value="1"/>
</dbReference>
<evidence type="ECO:0000259" key="6">
    <source>
        <dbReference type="PROSITE" id="PS50850"/>
    </source>
</evidence>
<dbReference type="CDD" id="cd17393">
    <property type="entry name" value="MFS_MosC_like"/>
    <property type="match status" value="1"/>
</dbReference>
<feature type="transmembrane region" description="Helical" evidence="5">
    <location>
        <begin position="20"/>
        <end position="38"/>
    </location>
</feature>
<evidence type="ECO:0000256" key="4">
    <source>
        <dbReference type="ARBA" id="ARBA00023136"/>
    </source>
</evidence>
<feature type="transmembrane region" description="Helical" evidence="5">
    <location>
        <begin position="266"/>
        <end position="284"/>
    </location>
</feature>
<gene>
    <name evidence="7" type="ORF">H9850_02760</name>
</gene>
<feature type="transmembrane region" description="Helical" evidence="5">
    <location>
        <begin position="320"/>
        <end position="343"/>
    </location>
</feature>
<evidence type="ECO:0000256" key="3">
    <source>
        <dbReference type="ARBA" id="ARBA00022989"/>
    </source>
</evidence>
<dbReference type="PROSITE" id="PS50850">
    <property type="entry name" value="MFS"/>
    <property type="match status" value="1"/>
</dbReference>
<evidence type="ECO:0000313" key="7">
    <source>
        <dbReference type="EMBL" id="HIX56374.1"/>
    </source>
</evidence>
<dbReference type="InterPro" id="IPR020846">
    <property type="entry name" value="MFS_dom"/>
</dbReference>